<sequence length="396" mass="43711">MSQPVPTAASSASSQQGKVHIVGLLPVSTFNWSGSEDRRQVSEDFAAMRDLFREAQDAEWLAGTDWESENLDFRRPIIDDSDPHAHPVSVSTVSPTCLKTSFTLSLFRRVEQKAREEDTVVVVLCGQAEEDNGDLIISRGPDPGDYEDVLRREEVERLLKGVSVPSERVFLFLLSDPRASGRWKSLSWTLCAPGGSAQTSAATLTCAELEQMRGSVYSLVKPMSNSPIRASTEEVLQHLQVFEPSAPIPRVEAPPLVIHPLSREEKILLRDLATAHNKVGYANTGRDVSVNAMAQEVARRDGQRLSERDQRYLLECLRYRQRECRRADAIARHFGWTSTIPVDKWCRAQGLEQMEKAEVFGAAIASEFFLGPKVGGALVGGAGPAARKENCRPAAV</sequence>
<reference evidence="1" key="1">
    <citation type="submission" date="2020-05" db="EMBL/GenBank/DDBJ databases">
        <title>Mycena genomes resolve the evolution of fungal bioluminescence.</title>
        <authorList>
            <person name="Tsai I.J."/>
        </authorList>
    </citation>
    <scope>NUCLEOTIDE SEQUENCE</scope>
    <source>
        <strain evidence="1">160909Yilan</strain>
    </source>
</reference>
<gene>
    <name evidence="1" type="ORF">MSAN_00889500</name>
</gene>
<dbReference type="OrthoDB" id="3055657at2759"/>
<evidence type="ECO:0000313" key="1">
    <source>
        <dbReference type="EMBL" id="KAF7366333.1"/>
    </source>
</evidence>
<name>A0A8H6YSE8_9AGAR</name>
<comment type="caution">
    <text evidence="1">The sequence shown here is derived from an EMBL/GenBank/DDBJ whole genome shotgun (WGS) entry which is preliminary data.</text>
</comment>
<dbReference type="AlphaFoldDB" id="A0A8H6YSE8"/>
<keyword evidence="2" id="KW-1185">Reference proteome</keyword>
<protein>
    <submittedName>
        <fullName evidence="1">Uncharacterized protein</fullName>
    </submittedName>
</protein>
<accession>A0A8H6YSE8</accession>
<organism evidence="1 2">
    <name type="scientific">Mycena sanguinolenta</name>
    <dbReference type="NCBI Taxonomy" id="230812"/>
    <lineage>
        <taxon>Eukaryota</taxon>
        <taxon>Fungi</taxon>
        <taxon>Dikarya</taxon>
        <taxon>Basidiomycota</taxon>
        <taxon>Agaricomycotina</taxon>
        <taxon>Agaricomycetes</taxon>
        <taxon>Agaricomycetidae</taxon>
        <taxon>Agaricales</taxon>
        <taxon>Marasmiineae</taxon>
        <taxon>Mycenaceae</taxon>
        <taxon>Mycena</taxon>
    </lineage>
</organism>
<proteinExistence type="predicted"/>
<dbReference type="EMBL" id="JACAZH010000006">
    <property type="protein sequence ID" value="KAF7366333.1"/>
    <property type="molecule type" value="Genomic_DNA"/>
</dbReference>
<dbReference type="Proteomes" id="UP000623467">
    <property type="component" value="Unassembled WGS sequence"/>
</dbReference>
<evidence type="ECO:0000313" key="2">
    <source>
        <dbReference type="Proteomes" id="UP000623467"/>
    </source>
</evidence>